<protein>
    <submittedName>
        <fullName evidence="1">Glycosyltransferase involved in cell wall biosynthesis</fullName>
    </submittedName>
</protein>
<name>A0ABU0GMA9_9CELL</name>
<dbReference type="RefSeq" id="WP_233421097.1">
    <property type="nucleotide sequence ID" value="NZ_JAUSVM010000001.1"/>
</dbReference>
<dbReference type="PANTHER" id="PTHR12526:SF635">
    <property type="entry name" value="GLYCOSYL TRANSFERASE GROUP 1"/>
    <property type="match status" value="1"/>
</dbReference>
<gene>
    <name evidence="1" type="ORF">JO380_002875</name>
</gene>
<sequence length="465" mass="51687">MTAPAVPATRRRVLVVTLDTIADRMAGPAIRAWEISRALSEEHDVRLVTFGRCTRDGDGFRAERTTVEAFRDDVDASDVVVVQGFVFNAFAWLQDCPQVIVVDLYDPFQIETLEVDRYKPAAERERALAFALGELRDQLRRGDFFLCASRRQRDLWFGHLSAAGRINPDTYDADPSLASLLTIVPFGTSAEPPTQARHAIKGATPGIARDDKVVLWGGGVYNWFDPLTLVRAIDRVRGRVPEVRLYFLGMKHPNPDVPEMAVASRTRELADELGLTGTHVFFNDDWVPYETRADYLMDADVGVSCHYPHVETEFSFRTRILDYLWAGMPIVSTEGDGFADLVRERGLGRAVPPEDVDALADALAELLTDAEAATSARAAVEATAREFTWPVVLAPLVEFCRAPRRAADAHRLATSDPAAPVPVAVPPVGRWRALRADAGAVWRHLRAGGVRQVVAKIRWRLARRR</sequence>
<proteinExistence type="predicted"/>
<evidence type="ECO:0000313" key="2">
    <source>
        <dbReference type="Proteomes" id="UP001240250"/>
    </source>
</evidence>
<dbReference type="Gene3D" id="3.40.50.2000">
    <property type="entry name" value="Glycogen Phosphorylase B"/>
    <property type="match status" value="1"/>
</dbReference>
<accession>A0ABU0GMA9</accession>
<dbReference type="Proteomes" id="UP001240250">
    <property type="component" value="Unassembled WGS sequence"/>
</dbReference>
<keyword evidence="2" id="KW-1185">Reference proteome</keyword>
<dbReference type="PANTHER" id="PTHR12526">
    <property type="entry name" value="GLYCOSYLTRANSFERASE"/>
    <property type="match status" value="1"/>
</dbReference>
<dbReference type="Pfam" id="PF13692">
    <property type="entry name" value="Glyco_trans_1_4"/>
    <property type="match status" value="1"/>
</dbReference>
<dbReference type="SUPFAM" id="SSF53756">
    <property type="entry name" value="UDP-Glycosyltransferase/glycogen phosphorylase"/>
    <property type="match status" value="1"/>
</dbReference>
<organism evidence="1 2">
    <name type="scientific">Cellulomonas iranensis</name>
    <dbReference type="NCBI Taxonomy" id="76862"/>
    <lineage>
        <taxon>Bacteria</taxon>
        <taxon>Bacillati</taxon>
        <taxon>Actinomycetota</taxon>
        <taxon>Actinomycetes</taxon>
        <taxon>Micrococcales</taxon>
        <taxon>Cellulomonadaceae</taxon>
        <taxon>Cellulomonas</taxon>
    </lineage>
</organism>
<comment type="caution">
    <text evidence="1">The sequence shown here is derived from an EMBL/GenBank/DDBJ whole genome shotgun (WGS) entry which is preliminary data.</text>
</comment>
<reference evidence="1 2" key="1">
    <citation type="submission" date="2023-07" db="EMBL/GenBank/DDBJ databases">
        <title>Sequencing the genomes of 1000 actinobacteria strains.</title>
        <authorList>
            <person name="Klenk H.-P."/>
        </authorList>
    </citation>
    <scope>NUCLEOTIDE SEQUENCE [LARGE SCALE GENOMIC DNA]</scope>
    <source>
        <strain evidence="1 2">DSM 14785</strain>
    </source>
</reference>
<evidence type="ECO:0000313" key="1">
    <source>
        <dbReference type="EMBL" id="MDQ0426494.1"/>
    </source>
</evidence>
<dbReference type="EMBL" id="JAUSVM010000001">
    <property type="protein sequence ID" value="MDQ0426494.1"/>
    <property type="molecule type" value="Genomic_DNA"/>
</dbReference>